<dbReference type="EMBL" id="CP002191">
    <property type="protein sequence ID" value="AFD25059.1"/>
    <property type="molecule type" value="Genomic_DNA"/>
</dbReference>
<feature type="transmembrane region" description="Helical" evidence="1">
    <location>
        <begin position="42"/>
        <end position="64"/>
    </location>
</feature>
<evidence type="ECO:0000313" key="2">
    <source>
        <dbReference type="EMBL" id="AFD25059.1"/>
    </source>
</evidence>
<feature type="transmembrane region" description="Helical" evidence="1">
    <location>
        <begin position="85"/>
        <end position="106"/>
    </location>
</feature>
<feature type="transmembrane region" description="Helical" evidence="1">
    <location>
        <begin position="142"/>
        <end position="165"/>
    </location>
</feature>
<reference evidence="2 3" key="1">
    <citation type="journal article" date="2012" name="PLoS ONE">
        <title>Genome sequence and transcriptome analysis of the radioresistant bacterium Deinococcus gobiensis: insights into the extreme environmental adaptations.</title>
        <authorList>
            <person name="Yuan M."/>
            <person name="Chen M."/>
            <person name="Zhang W."/>
            <person name="Lu W."/>
            <person name="Wang J."/>
            <person name="Yang M."/>
            <person name="Zhao P."/>
            <person name="Tang R."/>
            <person name="Li X."/>
            <person name="Hao Y."/>
            <person name="Zhou Z."/>
            <person name="Zhan Y."/>
            <person name="Yu H."/>
            <person name="Teng C."/>
            <person name="Yan Y."/>
            <person name="Ping S."/>
            <person name="Wang Y."/>
            <person name="Lin M."/>
        </authorList>
    </citation>
    <scope>NUCLEOTIDE SEQUENCE [LARGE SCALE GENOMIC DNA]</scope>
    <source>
        <strain evidence="2 3">I-0</strain>
    </source>
</reference>
<name>H8GZU0_DEIGI</name>
<protein>
    <submittedName>
        <fullName evidence="2">Uncharacterized protein</fullName>
    </submittedName>
</protein>
<gene>
    <name evidence="2" type="ordered locus">DGo_CA1132</name>
</gene>
<evidence type="ECO:0000256" key="1">
    <source>
        <dbReference type="SAM" id="Phobius"/>
    </source>
</evidence>
<keyword evidence="1" id="KW-0812">Transmembrane</keyword>
<organism evidence="2 3">
    <name type="scientific">Deinococcus gobiensis (strain DSM 21396 / JCM 16679 / CGMCC 1.7299 / I-0)</name>
    <dbReference type="NCBI Taxonomy" id="745776"/>
    <lineage>
        <taxon>Bacteria</taxon>
        <taxon>Thermotogati</taxon>
        <taxon>Deinococcota</taxon>
        <taxon>Deinococci</taxon>
        <taxon>Deinococcales</taxon>
        <taxon>Deinococcaceae</taxon>
        <taxon>Deinococcus</taxon>
    </lineage>
</organism>
<dbReference type="PATRIC" id="fig|745776.4.peg.1162"/>
<dbReference type="Proteomes" id="UP000007575">
    <property type="component" value="Chromosome"/>
</dbReference>
<dbReference type="HOGENOM" id="CLU_104090_0_0_0"/>
<sequence>MPVVTALLSGVAYALLLRPGLNLAAAETLRAAGQSGSAAPTFLSHVTNAFGSLFLTFITLGLMWGLGRLGAGRGRDVRGARVPEIFSASFALLAPLYLLVAVLVLITPAASWALPPAAVQAAQGNLLELQRAALHSAAQTPAALALFFVTLLGTAAQCALAYPALRETTGSAARAALGAGLPLLPALAAQLVGVAPLLIARLSGG</sequence>
<proteinExistence type="predicted"/>
<keyword evidence="1" id="KW-1133">Transmembrane helix</keyword>
<keyword evidence="3" id="KW-1185">Reference proteome</keyword>
<dbReference type="AlphaFoldDB" id="H8GZU0"/>
<evidence type="ECO:0000313" key="3">
    <source>
        <dbReference type="Proteomes" id="UP000007575"/>
    </source>
</evidence>
<accession>H8GZU0</accession>
<feature type="transmembrane region" description="Helical" evidence="1">
    <location>
        <begin position="177"/>
        <end position="199"/>
    </location>
</feature>
<dbReference type="KEGG" id="dgo:DGo_CA1132"/>
<keyword evidence="1" id="KW-0472">Membrane</keyword>
<dbReference type="STRING" id="745776.DGo_CA1132"/>